<keyword evidence="3" id="KW-1185">Reference proteome</keyword>
<accession>A0ABQ2ZR11</accession>
<evidence type="ECO:0000313" key="2">
    <source>
        <dbReference type="EMBL" id="GGY22030.1"/>
    </source>
</evidence>
<dbReference type="Proteomes" id="UP000653308">
    <property type="component" value="Unassembled WGS sequence"/>
</dbReference>
<protein>
    <recommendedName>
        <fullName evidence="4">Aminoglycoside phosphotransferase domain-containing protein</fullName>
    </recommendedName>
</protein>
<gene>
    <name evidence="2" type="ORF">GCM10010384_30880</name>
</gene>
<proteinExistence type="predicted"/>
<evidence type="ECO:0000256" key="1">
    <source>
        <dbReference type="SAM" id="MobiDB-lite"/>
    </source>
</evidence>
<sequence length="311" mass="33193">MSDLRAVAETTAQDQGPHQDVPGASAVAEYGTDLLRTSVRALPGGHEWIRTPGPSAPEPFRPVTGPAGRAVAVGGDGAALLTVGRPVGEGRLYTVEGGESVANRLLSAGPSPQLREPLRGLGLALRRLHDGGPPPVAERLGPPRGLVRLDTWLDGRAPVPRAAYVGVQLRTRLGPRRWSRAVDWSRGITEDTDVTLVHGAPGLGSLVAGSGVGPDALLTGEDLAVAPWYFDLGWVLGELVELRWQLGGDQEGWQLLLEALFDGYGRDLGDEWSRAAALRILLHVHDIAAYVGWHTAGFDHYATFLTFLFDL</sequence>
<dbReference type="SUPFAM" id="SSF56112">
    <property type="entry name" value="Protein kinase-like (PK-like)"/>
    <property type="match status" value="1"/>
</dbReference>
<evidence type="ECO:0000313" key="3">
    <source>
        <dbReference type="Proteomes" id="UP000653308"/>
    </source>
</evidence>
<comment type="caution">
    <text evidence="2">The sequence shown here is derived from an EMBL/GenBank/DDBJ whole genome shotgun (WGS) entry which is preliminary data.</text>
</comment>
<organism evidence="2 3">
    <name type="scientific">Streptomyces djakartensis</name>
    <dbReference type="NCBI Taxonomy" id="68193"/>
    <lineage>
        <taxon>Bacteria</taxon>
        <taxon>Bacillati</taxon>
        <taxon>Actinomycetota</taxon>
        <taxon>Actinomycetes</taxon>
        <taxon>Kitasatosporales</taxon>
        <taxon>Streptomycetaceae</taxon>
        <taxon>Streptomyces</taxon>
    </lineage>
</organism>
<name>A0ABQ2ZR11_9ACTN</name>
<reference evidence="3" key="1">
    <citation type="journal article" date="2019" name="Int. J. Syst. Evol. Microbiol.">
        <title>The Global Catalogue of Microorganisms (GCM) 10K type strain sequencing project: providing services to taxonomists for standard genome sequencing and annotation.</title>
        <authorList>
            <consortium name="The Broad Institute Genomics Platform"/>
            <consortium name="The Broad Institute Genome Sequencing Center for Infectious Disease"/>
            <person name="Wu L."/>
            <person name="Ma J."/>
        </authorList>
    </citation>
    <scope>NUCLEOTIDE SEQUENCE [LARGE SCALE GENOMIC DNA]</scope>
    <source>
        <strain evidence="3">JCM 4957</strain>
    </source>
</reference>
<feature type="region of interest" description="Disordered" evidence="1">
    <location>
        <begin position="1"/>
        <end position="24"/>
    </location>
</feature>
<dbReference type="EMBL" id="BMWE01000008">
    <property type="protein sequence ID" value="GGY22030.1"/>
    <property type="molecule type" value="Genomic_DNA"/>
</dbReference>
<evidence type="ECO:0008006" key="4">
    <source>
        <dbReference type="Google" id="ProtNLM"/>
    </source>
</evidence>
<dbReference type="RefSeq" id="WP_190198385.1">
    <property type="nucleotide sequence ID" value="NZ_BMWE01000008.1"/>
</dbReference>
<dbReference type="InterPro" id="IPR011009">
    <property type="entry name" value="Kinase-like_dom_sf"/>
</dbReference>